<proteinExistence type="predicted"/>
<dbReference type="AlphaFoldDB" id="A0A0C9ULH9"/>
<name>A0A0C9ULH9_SPHS4</name>
<evidence type="ECO:0000313" key="3">
    <source>
        <dbReference type="Proteomes" id="UP000054279"/>
    </source>
</evidence>
<feature type="region of interest" description="Disordered" evidence="1">
    <location>
        <begin position="1"/>
        <end position="140"/>
    </location>
</feature>
<gene>
    <name evidence="2" type="ORF">M422DRAFT_272661</name>
</gene>
<feature type="compositionally biased region" description="Polar residues" evidence="1">
    <location>
        <begin position="13"/>
        <end position="26"/>
    </location>
</feature>
<dbReference type="Proteomes" id="UP000054279">
    <property type="component" value="Unassembled WGS sequence"/>
</dbReference>
<dbReference type="HOGENOM" id="CLU_012886_6_0_1"/>
<reference evidence="2 3" key="1">
    <citation type="submission" date="2014-06" db="EMBL/GenBank/DDBJ databases">
        <title>Evolutionary Origins and Diversification of the Mycorrhizal Mutualists.</title>
        <authorList>
            <consortium name="DOE Joint Genome Institute"/>
            <consortium name="Mycorrhizal Genomics Consortium"/>
            <person name="Kohler A."/>
            <person name="Kuo A."/>
            <person name="Nagy L.G."/>
            <person name="Floudas D."/>
            <person name="Copeland A."/>
            <person name="Barry K.W."/>
            <person name="Cichocki N."/>
            <person name="Veneault-Fourrey C."/>
            <person name="LaButti K."/>
            <person name="Lindquist E.A."/>
            <person name="Lipzen A."/>
            <person name="Lundell T."/>
            <person name="Morin E."/>
            <person name="Murat C."/>
            <person name="Riley R."/>
            <person name="Ohm R."/>
            <person name="Sun H."/>
            <person name="Tunlid A."/>
            <person name="Henrissat B."/>
            <person name="Grigoriev I.V."/>
            <person name="Hibbett D.S."/>
            <person name="Martin F."/>
        </authorList>
    </citation>
    <scope>NUCLEOTIDE SEQUENCE [LARGE SCALE GENOMIC DNA]</scope>
    <source>
        <strain evidence="2 3">SS14</strain>
    </source>
</reference>
<feature type="compositionally biased region" description="Polar residues" evidence="1">
    <location>
        <begin position="40"/>
        <end position="69"/>
    </location>
</feature>
<evidence type="ECO:0000313" key="2">
    <source>
        <dbReference type="EMBL" id="KIJ26311.1"/>
    </source>
</evidence>
<dbReference type="EMBL" id="KN837375">
    <property type="protein sequence ID" value="KIJ26311.1"/>
    <property type="molecule type" value="Genomic_DNA"/>
</dbReference>
<sequence>MAPKKKTSDKVPTGTSDAVDSSNTPNVAGGNDPTLDPGKDSSQVASATSETNTIRPTTWSTRVTDQLAQPASERGCLTRGIIPDGKVPGGNLEASPDKRGTPEDPNQTPNPHRGSGDPLLPKTYSDYSEPSERLVSADPDPEELALGDQIQEMLDTINEHMDEVKTIHNMSRQAAQLLVKINESNSALEARTRTLRTRLIMIREKYPVIAKGKSSSQLRDSTRDPNNEEINPHFERPTSWSNNPVDEESTNGQPNIDHELMQSTPRPNNRSGTKHALSKARTELSAKTTILEQLYADQAPADHLNQAATAARNTRMEYERILRLSKAGLLNPQD</sequence>
<organism evidence="2 3">
    <name type="scientific">Sphaerobolus stellatus (strain SS14)</name>
    <dbReference type="NCBI Taxonomy" id="990650"/>
    <lineage>
        <taxon>Eukaryota</taxon>
        <taxon>Fungi</taxon>
        <taxon>Dikarya</taxon>
        <taxon>Basidiomycota</taxon>
        <taxon>Agaricomycotina</taxon>
        <taxon>Agaricomycetes</taxon>
        <taxon>Phallomycetidae</taxon>
        <taxon>Geastrales</taxon>
        <taxon>Sphaerobolaceae</taxon>
        <taxon>Sphaerobolus</taxon>
    </lineage>
</organism>
<feature type="region of interest" description="Disordered" evidence="1">
    <location>
        <begin position="212"/>
        <end position="277"/>
    </location>
</feature>
<evidence type="ECO:0000256" key="1">
    <source>
        <dbReference type="SAM" id="MobiDB-lite"/>
    </source>
</evidence>
<protein>
    <submittedName>
        <fullName evidence="2">Unplaced genomic scaffold SPHSTscaffold_300, whole genome shotgun sequence</fullName>
    </submittedName>
</protein>
<accession>A0A0C9ULH9</accession>
<feature type="compositionally biased region" description="Basic and acidic residues" evidence="1">
    <location>
        <begin position="220"/>
        <end position="236"/>
    </location>
</feature>
<keyword evidence="3" id="KW-1185">Reference proteome</keyword>
<feature type="compositionally biased region" description="Polar residues" evidence="1">
    <location>
        <begin position="261"/>
        <end position="271"/>
    </location>
</feature>
<feature type="compositionally biased region" description="Polar residues" evidence="1">
    <location>
        <begin position="238"/>
        <end position="254"/>
    </location>
</feature>